<keyword evidence="2" id="KW-1185">Reference proteome</keyword>
<dbReference type="Proteomes" id="UP000683360">
    <property type="component" value="Unassembled WGS sequence"/>
</dbReference>
<reference evidence="1" key="1">
    <citation type="submission" date="2021-03" db="EMBL/GenBank/DDBJ databases">
        <authorList>
            <person name="Bekaert M."/>
        </authorList>
    </citation>
    <scope>NUCLEOTIDE SEQUENCE</scope>
</reference>
<accession>A0A8S3V9T2</accession>
<dbReference type="EMBL" id="CAJPWZ010003256">
    <property type="protein sequence ID" value="CAG2254894.1"/>
    <property type="molecule type" value="Genomic_DNA"/>
</dbReference>
<evidence type="ECO:0000313" key="2">
    <source>
        <dbReference type="Proteomes" id="UP000683360"/>
    </source>
</evidence>
<gene>
    <name evidence="1" type="ORF">MEDL_66317</name>
</gene>
<dbReference type="AlphaFoldDB" id="A0A8S3V9T2"/>
<name>A0A8S3V9T2_MYTED</name>
<protein>
    <recommendedName>
        <fullName evidence="3">DZIP3-like HEPN domain-containing protein</fullName>
    </recommendedName>
</protein>
<sequence length="267" mass="31372">MTNVSFDKRWECGLTKPECVTGSNNFSEEKIAEYYCETCTASHKSNDEWSDLQSQELCLYQNSDEASESYPQTEKNSKKQIISTKFTKEEINSAKMGMIVLNILADALYDLLKQDIPNLTKSRSSCDITYLYSEHRKVNKHIPSSSSHKRYPWGGEWKDIYVTDIAIGDDIERIRLTRNELQHSKEFKIDDIRFKELCDILIDLLKRFDQHIKPARLYTDRFTEILAKIIAEEEVKRVHQRLENEIKLGKFDFFGQMFIFLNYFIVS</sequence>
<organism evidence="1 2">
    <name type="scientific">Mytilus edulis</name>
    <name type="common">Blue mussel</name>
    <dbReference type="NCBI Taxonomy" id="6550"/>
    <lineage>
        <taxon>Eukaryota</taxon>
        <taxon>Metazoa</taxon>
        <taxon>Spiralia</taxon>
        <taxon>Lophotrochozoa</taxon>
        <taxon>Mollusca</taxon>
        <taxon>Bivalvia</taxon>
        <taxon>Autobranchia</taxon>
        <taxon>Pteriomorphia</taxon>
        <taxon>Mytilida</taxon>
        <taxon>Mytiloidea</taxon>
        <taxon>Mytilidae</taxon>
        <taxon>Mytilinae</taxon>
        <taxon>Mytilus</taxon>
    </lineage>
</organism>
<evidence type="ECO:0000313" key="1">
    <source>
        <dbReference type="EMBL" id="CAG2254894.1"/>
    </source>
</evidence>
<comment type="caution">
    <text evidence="1">The sequence shown here is derived from an EMBL/GenBank/DDBJ whole genome shotgun (WGS) entry which is preliminary data.</text>
</comment>
<proteinExistence type="predicted"/>
<evidence type="ECO:0008006" key="3">
    <source>
        <dbReference type="Google" id="ProtNLM"/>
    </source>
</evidence>